<proteinExistence type="predicted"/>
<comment type="caution">
    <text evidence="1">The sequence shown here is derived from an EMBL/GenBank/DDBJ whole genome shotgun (WGS) entry which is preliminary data.</text>
</comment>
<accession>A0A9N9ZC48</accession>
<evidence type="ECO:0000313" key="2">
    <source>
        <dbReference type="Proteomes" id="UP000775872"/>
    </source>
</evidence>
<dbReference type="Proteomes" id="UP000775872">
    <property type="component" value="Unassembled WGS sequence"/>
</dbReference>
<dbReference type="AlphaFoldDB" id="A0A9N9ZC48"/>
<name>A0A9N9ZC48_9HYPO</name>
<keyword evidence="2" id="KW-1185">Reference proteome</keyword>
<reference evidence="1 2" key="2">
    <citation type="submission" date="2021-10" db="EMBL/GenBank/DDBJ databases">
        <authorList>
            <person name="Piombo E."/>
        </authorList>
    </citation>
    <scope>NUCLEOTIDE SEQUENCE [LARGE SCALE GENOMIC DNA]</scope>
</reference>
<evidence type="ECO:0000313" key="1">
    <source>
        <dbReference type="EMBL" id="CAH0052893.1"/>
    </source>
</evidence>
<protein>
    <submittedName>
        <fullName evidence="1">Uncharacterized protein</fullName>
    </submittedName>
</protein>
<dbReference type="EMBL" id="CABFOC020000045">
    <property type="protein sequence ID" value="CAH0052893.1"/>
    <property type="molecule type" value="Genomic_DNA"/>
</dbReference>
<reference evidence="2" key="1">
    <citation type="submission" date="2019-06" db="EMBL/GenBank/DDBJ databases">
        <authorList>
            <person name="Broberg M."/>
        </authorList>
    </citation>
    <scope>NUCLEOTIDE SEQUENCE [LARGE SCALE GENOMIC DNA]</scope>
</reference>
<gene>
    <name evidence="1" type="ORF">CSOL1703_00004760</name>
</gene>
<sequence>MLEISTTLMHLGLDDSAVLVRIISTLALWGFGFSDPYLVEARNITTLASSSLMAFEVGLVKVDVP</sequence>
<organism evidence="1 2">
    <name type="scientific">Clonostachys solani</name>
    <dbReference type="NCBI Taxonomy" id="160281"/>
    <lineage>
        <taxon>Eukaryota</taxon>
        <taxon>Fungi</taxon>
        <taxon>Dikarya</taxon>
        <taxon>Ascomycota</taxon>
        <taxon>Pezizomycotina</taxon>
        <taxon>Sordariomycetes</taxon>
        <taxon>Hypocreomycetidae</taxon>
        <taxon>Hypocreales</taxon>
        <taxon>Bionectriaceae</taxon>
        <taxon>Clonostachys</taxon>
    </lineage>
</organism>